<dbReference type="Pfam" id="PF12710">
    <property type="entry name" value="HAD"/>
    <property type="match status" value="1"/>
</dbReference>
<dbReference type="Pfam" id="PF13207">
    <property type="entry name" value="AAA_17"/>
    <property type="match status" value="1"/>
</dbReference>
<dbReference type="AlphaFoldDB" id="A0A8H5ISX3"/>
<dbReference type="SUPFAM" id="SSF52540">
    <property type="entry name" value="P-loop containing nucleoside triphosphate hydrolases"/>
    <property type="match status" value="1"/>
</dbReference>
<dbReference type="InterPro" id="IPR023214">
    <property type="entry name" value="HAD_sf"/>
</dbReference>
<proteinExistence type="predicted"/>
<protein>
    <submittedName>
        <fullName evidence="2">PRTase</fullName>
    </submittedName>
</protein>
<name>A0A8H5ISX3_9HYPO</name>
<sequence length="684" mass="75850">MVYYDSPFNVPGSKWPDPGKPIVIGIYGIPGSGKSFILEHLRKELGEQEVAFFEGSEVIASLVPGGLAAFQKLTDGEKYEWRGKAIIHIKNEAVASGRVAVVTGHCSFWSKEDDEPEDVITADDWHTFTHIIYLRPDVRTIMSNIESDKKDRSYMSDLTLNNLCNWANSEISALEHICEMEKIFFANIMVPTPGKVLTLVRDIKMHATAEANIAEVTKRLDEIVALHDTKELQTFLVFDADRTLSAIDGGLLLWNEVEGHEWGRNIILQYIYGGSTGYSHETFRKATELLEEKCDDEEFENHCNKASASVSLHPEFLSLLRLVTQKKHIGAVVVTCGVGRLWNKVLERHGLADSVKVIGGGRFSDGYIVTPGVKAAVVSHLRDAYELYVWAFGDSPLDIPMLWEADQAIVVVGEEGNRSKTMDEELEPVIRDAHLRARQVLLPSTASPRLETNTLPVVSMDEDFINSIVGPRPDRQPLKIFDATHKAAAKLLMSPMRDAAVFGPMLRQAHANVGRYLATEYVSELIGLEDYAIPHVQGHKTTGYYLRNEATTSIIALMRDGEPMAFGVSEVFPQAMFIHATAAEDVKMHHVQGQSNVILVDSVVNSGKSVIEFIKRVVRLEPNINITVVAGVVQAEAIAEDHLFAKVMKRHGAGLVALRVSENKFTGTKTTDTGNRLFNTTHLA</sequence>
<dbReference type="Proteomes" id="UP000522262">
    <property type="component" value="Unassembled WGS sequence"/>
</dbReference>
<dbReference type="Gene3D" id="3.40.50.1000">
    <property type="entry name" value="HAD superfamily/HAD-like"/>
    <property type="match status" value="1"/>
</dbReference>
<dbReference type="GO" id="GO:0036424">
    <property type="term" value="F:L-phosphoserine phosphatase activity"/>
    <property type="evidence" value="ECO:0007669"/>
    <property type="project" value="TreeGrafter"/>
</dbReference>
<dbReference type="InterPro" id="IPR050582">
    <property type="entry name" value="HAD-like_SerB"/>
</dbReference>
<accession>A0A8H5ISX3</accession>
<evidence type="ECO:0000259" key="1">
    <source>
        <dbReference type="Pfam" id="PF14681"/>
    </source>
</evidence>
<dbReference type="SUPFAM" id="SSF53271">
    <property type="entry name" value="PRTase-like"/>
    <property type="match status" value="1"/>
</dbReference>
<dbReference type="CDD" id="cd06223">
    <property type="entry name" value="PRTases_typeI"/>
    <property type="match status" value="1"/>
</dbReference>
<gene>
    <name evidence="2" type="ORF">FMEXI_7956</name>
</gene>
<organism evidence="2 3">
    <name type="scientific">Fusarium mexicanum</name>
    <dbReference type="NCBI Taxonomy" id="751941"/>
    <lineage>
        <taxon>Eukaryota</taxon>
        <taxon>Fungi</taxon>
        <taxon>Dikarya</taxon>
        <taxon>Ascomycota</taxon>
        <taxon>Pezizomycotina</taxon>
        <taxon>Sordariomycetes</taxon>
        <taxon>Hypocreomycetidae</taxon>
        <taxon>Hypocreales</taxon>
        <taxon>Nectriaceae</taxon>
        <taxon>Fusarium</taxon>
        <taxon>Fusarium fujikuroi species complex</taxon>
    </lineage>
</organism>
<dbReference type="Gene3D" id="3.40.50.300">
    <property type="entry name" value="P-loop containing nucleotide triphosphate hydrolases"/>
    <property type="match status" value="1"/>
</dbReference>
<evidence type="ECO:0000313" key="3">
    <source>
        <dbReference type="Proteomes" id="UP000522262"/>
    </source>
</evidence>
<dbReference type="GO" id="GO:0000287">
    <property type="term" value="F:magnesium ion binding"/>
    <property type="evidence" value="ECO:0007669"/>
    <property type="project" value="TreeGrafter"/>
</dbReference>
<dbReference type="PANTHER" id="PTHR43344">
    <property type="entry name" value="PHOSPHOSERINE PHOSPHATASE"/>
    <property type="match status" value="1"/>
</dbReference>
<dbReference type="GO" id="GO:0005737">
    <property type="term" value="C:cytoplasm"/>
    <property type="evidence" value="ECO:0007669"/>
    <property type="project" value="TreeGrafter"/>
</dbReference>
<dbReference type="GO" id="GO:0006564">
    <property type="term" value="P:L-serine biosynthetic process"/>
    <property type="evidence" value="ECO:0007669"/>
    <property type="project" value="TreeGrafter"/>
</dbReference>
<comment type="caution">
    <text evidence="2">The sequence shown here is derived from an EMBL/GenBank/DDBJ whole genome shotgun (WGS) entry which is preliminary data.</text>
</comment>
<dbReference type="Pfam" id="PF14681">
    <property type="entry name" value="UPRTase"/>
    <property type="match status" value="1"/>
</dbReference>
<dbReference type="InterPro" id="IPR000836">
    <property type="entry name" value="PRTase_dom"/>
</dbReference>
<dbReference type="InterPro" id="IPR036412">
    <property type="entry name" value="HAD-like_sf"/>
</dbReference>
<dbReference type="EMBL" id="JAAOAM010000181">
    <property type="protein sequence ID" value="KAF5541443.1"/>
    <property type="molecule type" value="Genomic_DNA"/>
</dbReference>
<keyword evidence="3" id="KW-1185">Reference proteome</keyword>
<evidence type="ECO:0000313" key="2">
    <source>
        <dbReference type="EMBL" id="KAF5541443.1"/>
    </source>
</evidence>
<dbReference type="SUPFAM" id="SSF56784">
    <property type="entry name" value="HAD-like"/>
    <property type="match status" value="1"/>
</dbReference>
<dbReference type="InterPro" id="IPR029057">
    <property type="entry name" value="PRTase-like"/>
</dbReference>
<reference evidence="2 3" key="1">
    <citation type="submission" date="2020-05" db="EMBL/GenBank/DDBJ databases">
        <title>Identification and distribution of gene clusters putatively required for synthesis of sphingolipid metabolism inhibitors in phylogenetically diverse species of the filamentous fungus Fusarium.</title>
        <authorList>
            <person name="Kim H.-S."/>
            <person name="Busman M."/>
            <person name="Brown D.W."/>
            <person name="Divon H."/>
            <person name="Uhlig S."/>
            <person name="Proctor R.H."/>
        </authorList>
    </citation>
    <scope>NUCLEOTIDE SEQUENCE [LARGE SCALE GENOMIC DNA]</scope>
    <source>
        <strain evidence="2 3">NRRL 53147</strain>
    </source>
</reference>
<dbReference type="PANTHER" id="PTHR43344:SF20">
    <property type="entry name" value="URACIL PHOSPHORIBOSYLTRANSFERASE"/>
    <property type="match status" value="1"/>
</dbReference>
<dbReference type="Gene3D" id="3.40.50.2020">
    <property type="match status" value="1"/>
</dbReference>
<feature type="domain" description="Phosphoribosyltransferase" evidence="1">
    <location>
        <begin position="485"/>
        <end position="680"/>
    </location>
</feature>
<dbReference type="InterPro" id="IPR027417">
    <property type="entry name" value="P-loop_NTPase"/>
</dbReference>